<gene>
    <name evidence="1" type="ORF">CICLE_v10023005mg</name>
</gene>
<dbReference type="AlphaFoldDB" id="V4TRV3"/>
<dbReference type="KEGG" id="cic:CICLE_v10023005mg"/>
<accession>V4TRV3</accession>
<reference evidence="1 2" key="1">
    <citation type="submission" date="2013-10" db="EMBL/GenBank/DDBJ databases">
        <authorList>
            <consortium name="International Citrus Genome Consortium"/>
            <person name="Jenkins J."/>
            <person name="Schmutz J."/>
            <person name="Prochnik S."/>
            <person name="Rokhsar D."/>
            <person name="Gmitter F."/>
            <person name="Ollitrault P."/>
            <person name="Machado M."/>
            <person name="Talon M."/>
            <person name="Wincker P."/>
            <person name="Jaillon O."/>
            <person name="Morgante M."/>
        </authorList>
    </citation>
    <scope>NUCLEOTIDE SEQUENCE</scope>
    <source>
        <strain evidence="2">cv. Clemenules</strain>
    </source>
</reference>
<proteinExistence type="predicted"/>
<dbReference type="Gramene" id="ESR56137">
    <property type="protein sequence ID" value="ESR56137"/>
    <property type="gene ID" value="CICLE_v10023005mg"/>
</dbReference>
<evidence type="ECO:0000313" key="2">
    <source>
        <dbReference type="Proteomes" id="UP000030687"/>
    </source>
</evidence>
<name>V4TRV3_CITCL</name>
<organism evidence="1 2">
    <name type="scientific">Citrus clementina</name>
    <name type="common">Clementine</name>
    <name type="synonym">Citrus deliciosa x Citrus sinensis</name>
    <dbReference type="NCBI Taxonomy" id="85681"/>
    <lineage>
        <taxon>Eukaryota</taxon>
        <taxon>Viridiplantae</taxon>
        <taxon>Streptophyta</taxon>
        <taxon>Embryophyta</taxon>
        <taxon>Tracheophyta</taxon>
        <taxon>Spermatophyta</taxon>
        <taxon>Magnoliopsida</taxon>
        <taxon>eudicotyledons</taxon>
        <taxon>Gunneridae</taxon>
        <taxon>Pentapetalae</taxon>
        <taxon>rosids</taxon>
        <taxon>malvids</taxon>
        <taxon>Sapindales</taxon>
        <taxon>Rutaceae</taxon>
        <taxon>Aurantioideae</taxon>
        <taxon>Citrus</taxon>
    </lineage>
</organism>
<evidence type="ECO:0000313" key="1">
    <source>
        <dbReference type="EMBL" id="ESR56137.1"/>
    </source>
</evidence>
<dbReference type="EMBL" id="KI536661">
    <property type="protein sequence ID" value="ESR56137.1"/>
    <property type="molecule type" value="Genomic_DNA"/>
</dbReference>
<sequence>MHIQLSAFILSSANNSKVKDRISMHIQLSAFILSSANNWEVIAPIIAPKFSYEDYLKLPMCEDPFIDTFKPVCQWIKKKKKAMVCLVKSFKAYEEDEGKAADR</sequence>
<protein>
    <submittedName>
        <fullName evidence="1">Uncharacterized protein</fullName>
    </submittedName>
</protein>
<dbReference type="Proteomes" id="UP000030687">
    <property type="component" value="Unassembled WGS sequence"/>
</dbReference>
<dbReference type="InParanoid" id="V4TRV3"/>
<keyword evidence="2" id="KW-1185">Reference proteome</keyword>